<dbReference type="PANTHER" id="PTHR31221:SF283">
    <property type="entry name" value="WRKY DOMAIN-CONTAINING PROTEIN"/>
    <property type="match status" value="1"/>
</dbReference>
<organism evidence="7 8">
    <name type="scientific">Trapa incisa</name>
    <dbReference type="NCBI Taxonomy" id="236973"/>
    <lineage>
        <taxon>Eukaryota</taxon>
        <taxon>Viridiplantae</taxon>
        <taxon>Streptophyta</taxon>
        <taxon>Embryophyta</taxon>
        <taxon>Tracheophyta</taxon>
        <taxon>Spermatophyta</taxon>
        <taxon>Magnoliopsida</taxon>
        <taxon>eudicotyledons</taxon>
        <taxon>Gunneridae</taxon>
        <taxon>Pentapetalae</taxon>
        <taxon>rosids</taxon>
        <taxon>malvids</taxon>
        <taxon>Myrtales</taxon>
        <taxon>Lythraceae</taxon>
        <taxon>Trapa</taxon>
    </lineage>
</organism>
<name>A0AAN7KMP3_9MYRT</name>
<dbReference type="PROSITE" id="PS50811">
    <property type="entry name" value="WRKY"/>
    <property type="match status" value="1"/>
</dbReference>
<evidence type="ECO:0000256" key="2">
    <source>
        <dbReference type="ARBA" id="ARBA00023015"/>
    </source>
</evidence>
<keyword evidence="2" id="KW-0805">Transcription regulation</keyword>
<keyword evidence="8" id="KW-1185">Reference proteome</keyword>
<dbReference type="AlphaFoldDB" id="A0AAN7KMP3"/>
<proteinExistence type="predicted"/>
<dbReference type="Proteomes" id="UP001345219">
    <property type="component" value="Chromosome 24"/>
</dbReference>
<reference evidence="7 8" key="1">
    <citation type="journal article" date="2023" name="Hortic Res">
        <title>Pangenome of water caltrop reveals structural variations and asymmetric subgenome divergence after allopolyploidization.</title>
        <authorList>
            <person name="Zhang X."/>
            <person name="Chen Y."/>
            <person name="Wang L."/>
            <person name="Yuan Y."/>
            <person name="Fang M."/>
            <person name="Shi L."/>
            <person name="Lu R."/>
            <person name="Comes H.P."/>
            <person name="Ma Y."/>
            <person name="Chen Y."/>
            <person name="Huang G."/>
            <person name="Zhou Y."/>
            <person name="Zheng Z."/>
            <person name="Qiu Y."/>
        </authorList>
    </citation>
    <scope>NUCLEOTIDE SEQUENCE [LARGE SCALE GENOMIC DNA]</scope>
    <source>
        <tissue evidence="7">Roots</tissue>
    </source>
</reference>
<evidence type="ECO:0000256" key="4">
    <source>
        <dbReference type="ARBA" id="ARBA00023163"/>
    </source>
</evidence>
<evidence type="ECO:0000313" key="8">
    <source>
        <dbReference type="Proteomes" id="UP001345219"/>
    </source>
</evidence>
<dbReference type="SUPFAM" id="SSF118290">
    <property type="entry name" value="WRKY DNA-binding domain"/>
    <property type="match status" value="1"/>
</dbReference>
<keyword evidence="4" id="KW-0804">Transcription</keyword>
<dbReference type="EMBL" id="JAXIOK010000005">
    <property type="protein sequence ID" value="KAK4770066.1"/>
    <property type="molecule type" value="Genomic_DNA"/>
</dbReference>
<gene>
    <name evidence="7" type="ORF">SAY87_030598</name>
</gene>
<dbReference type="GO" id="GO:0043565">
    <property type="term" value="F:sequence-specific DNA binding"/>
    <property type="evidence" value="ECO:0007669"/>
    <property type="project" value="InterPro"/>
</dbReference>
<accession>A0AAN7KMP3</accession>
<keyword evidence="3" id="KW-0238">DNA-binding</keyword>
<evidence type="ECO:0000259" key="6">
    <source>
        <dbReference type="PROSITE" id="PS50811"/>
    </source>
</evidence>
<protein>
    <recommendedName>
        <fullName evidence="6">WRKY domain-containing protein</fullName>
    </recommendedName>
</protein>
<dbReference type="SMART" id="SM00774">
    <property type="entry name" value="WRKY"/>
    <property type="match status" value="1"/>
</dbReference>
<dbReference type="FunFam" id="2.20.25.80:FF:000003">
    <property type="entry name" value="WRKY transcription factor 57"/>
    <property type="match status" value="1"/>
</dbReference>
<dbReference type="InterPro" id="IPR044810">
    <property type="entry name" value="WRKY_plant"/>
</dbReference>
<comment type="subcellular location">
    <subcellularLocation>
        <location evidence="1">Nucleus</location>
    </subcellularLocation>
</comment>
<dbReference type="InterPro" id="IPR003657">
    <property type="entry name" value="WRKY_dom"/>
</dbReference>
<dbReference type="Gene3D" id="2.20.25.80">
    <property type="entry name" value="WRKY domain"/>
    <property type="match status" value="1"/>
</dbReference>
<comment type="caution">
    <text evidence="7">The sequence shown here is derived from an EMBL/GenBank/DDBJ whole genome shotgun (WGS) entry which is preliminary data.</text>
</comment>
<dbReference type="GO" id="GO:0005634">
    <property type="term" value="C:nucleus"/>
    <property type="evidence" value="ECO:0007669"/>
    <property type="project" value="UniProtKB-SubCell"/>
</dbReference>
<feature type="domain" description="WRKY" evidence="6">
    <location>
        <begin position="79"/>
        <end position="144"/>
    </location>
</feature>
<evidence type="ECO:0000256" key="5">
    <source>
        <dbReference type="ARBA" id="ARBA00023242"/>
    </source>
</evidence>
<evidence type="ECO:0000256" key="1">
    <source>
        <dbReference type="ARBA" id="ARBA00004123"/>
    </source>
</evidence>
<dbReference type="GO" id="GO:0003700">
    <property type="term" value="F:DNA-binding transcription factor activity"/>
    <property type="evidence" value="ECO:0007669"/>
    <property type="project" value="InterPro"/>
</dbReference>
<dbReference type="Pfam" id="PF03106">
    <property type="entry name" value="WRKY"/>
    <property type="match status" value="1"/>
</dbReference>
<dbReference type="PANTHER" id="PTHR31221">
    <property type="entry name" value="WRKY TRANSCRIPTION FACTOR PROTEIN 1-RELATED"/>
    <property type="match status" value="1"/>
</dbReference>
<evidence type="ECO:0000256" key="3">
    <source>
        <dbReference type="ARBA" id="ARBA00023125"/>
    </source>
</evidence>
<evidence type="ECO:0000313" key="7">
    <source>
        <dbReference type="EMBL" id="KAK4770066.1"/>
    </source>
</evidence>
<dbReference type="InterPro" id="IPR036576">
    <property type="entry name" value="WRKY_dom_sf"/>
</dbReference>
<keyword evidence="5" id="KW-0539">Nucleus</keyword>
<sequence>MEFNYQWNLDISDQFLSLMEWLEDGEPVLTPSQASQEPLQMGTLIQADAVHEGPRFEDESESGWENKENKGRVAFRIKSEVDVLEDGYKWRKYGKKMVKTSPYPRNYYKCVLGGCSVKKRVERDREDSSYVITTYEGIHNHQGL</sequence>